<dbReference type="GO" id="GO:0005737">
    <property type="term" value="C:cytoplasm"/>
    <property type="evidence" value="ECO:0007669"/>
    <property type="project" value="InterPro"/>
</dbReference>
<comment type="caution">
    <text evidence="1">The sequence shown here is derived from an EMBL/GenBank/DDBJ whole genome shotgun (WGS) entry which is preliminary data.</text>
</comment>
<dbReference type="Pfam" id="PF09488">
    <property type="entry name" value="Osmo_MPGsynth"/>
    <property type="match status" value="1"/>
</dbReference>
<reference evidence="1" key="1">
    <citation type="journal article" date="2014" name="Front. Microbiol.">
        <title>High frequency of phylogenetically diverse reductive dehalogenase-homologous genes in deep subseafloor sedimentary metagenomes.</title>
        <authorList>
            <person name="Kawai M."/>
            <person name="Futagami T."/>
            <person name="Toyoda A."/>
            <person name="Takaki Y."/>
            <person name="Nishi S."/>
            <person name="Hori S."/>
            <person name="Arai W."/>
            <person name="Tsubouchi T."/>
            <person name="Morono Y."/>
            <person name="Uchiyama I."/>
            <person name="Ito T."/>
            <person name="Fujiyama A."/>
            <person name="Inagaki F."/>
            <person name="Takami H."/>
        </authorList>
    </citation>
    <scope>NUCLEOTIDE SEQUENCE</scope>
    <source>
        <strain evidence="1">Expedition CK06-06</strain>
    </source>
</reference>
<name>X1IEI4_9ZZZZ</name>
<dbReference type="GO" id="GO:0051479">
    <property type="term" value="P:mannosylglycerate biosynthetic process"/>
    <property type="evidence" value="ECO:0007669"/>
    <property type="project" value="InterPro"/>
</dbReference>
<proteinExistence type="predicted"/>
<evidence type="ECO:0008006" key="2">
    <source>
        <dbReference type="Google" id="ProtNLM"/>
    </source>
</evidence>
<dbReference type="InterPro" id="IPR012812">
    <property type="entry name" value="Osmo_MPG_synth"/>
</dbReference>
<organism evidence="1">
    <name type="scientific">marine sediment metagenome</name>
    <dbReference type="NCBI Taxonomy" id="412755"/>
    <lineage>
        <taxon>unclassified sequences</taxon>
        <taxon>metagenomes</taxon>
        <taxon>ecological metagenomes</taxon>
    </lineage>
</organism>
<feature type="non-terminal residue" evidence="1">
    <location>
        <position position="174"/>
    </location>
</feature>
<protein>
    <recommendedName>
        <fullName evidence="2">Mannosyl-3-phosphoglycerate synthase</fullName>
    </recommendedName>
</protein>
<dbReference type="AlphaFoldDB" id="X1IEI4"/>
<dbReference type="Gene3D" id="3.90.550.10">
    <property type="entry name" value="Spore Coat Polysaccharide Biosynthesis Protein SpsA, Chain A"/>
    <property type="match status" value="1"/>
</dbReference>
<dbReference type="InterPro" id="IPR029044">
    <property type="entry name" value="Nucleotide-diphossugar_trans"/>
</dbReference>
<gene>
    <name evidence="1" type="ORF">S03H2_64623</name>
</gene>
<dbReference type="GO" id="GO:0050504">
    <property type="term" value="F:mannosyl-3-phosphoglycerate synthase activity"/>
    <property type="evidence" value="ECO:0007669"/>
    <property type="project" value="InterPro"/>
</dbReference>
<evidence type="ECO:0000313" key="1">
    <source>
        <dbReference type="EMBL" id="GAH80112.1"/>
    </source>
</evidence>
<dbReference type="EMBL" id="BARU01042001">
    <property type="protein sequence ID" value="GAH80112.1"/>
    <property type="molecule type" value="Genomic_DNA"/>
</dbReference>
<accession>X1IEI4</accession>
<sequence length="174" mass="19512">MRIETQGYTEHFGSVRLNEVQKVLELDSGRAAKPHSPQNIAVLKIEEEVIKDYEEKLAIAILIKDEKLKLFEGVISGVPHDCVVIVVSNSRRKQVDRFSIEKDTLAQYCHFTRRSAFIVHQKDPVLAKAVADSGYTELLGEDGLLRDGKSEGMIVALLLAMLLQRSYIGFIDAD</sequence>